<feature type="binding site" evidence="11">
    <location>
        <position position="630"/>
    </location>
    <ligand>
        <name>5-methyltetrahydropteroyltri-L-glutamate</name>
        <dbReference type="ChEBI" id="CHEBI:58207"/>
    </ligand>
</feature>
<dbReference type="Gene3D" id="3.20.20.210">
    <property type="match status" value="2"/>
</dbReference>
<dbReference type="Pfam" id="PF08267">
    <property type="entry name" value="Meth_synt_1"/>
    <property type="match status" value="1"/>
</dbReference>
<dbReference type="InterPro" id="IPR002629">
    <property type="entry name" value="Met_Synth_C/arc"/>
</dbReference>
<dbReference type="EMBL" id="BMDG01000011">
    <property type="protein sequence ID" value="GGI10557.1"/>
    <property type="molecule type" value="Genomic_DNA"/>
</dbReference>
<comment type="catalytic activity">
    <reaction evidence="11">
        <text>5-methyltetrahydropteroyltri-L-glutamate + L-homocysteine = tetrahydropteroyltri-L-glutamate + L-methionine</text>
        <dbReference type="Rhea" id="RHEA:21196"/>
        <dbReference type="ChEBI" id="CHEBI:57844"/>
        <dbReference type="ChEBI" id="CHEBI:58140"/>
        <dbReference type="ChEBI" id="CHEBI:58199"/>
        <dbReference type="ChEBI" id="CHEBI:58207"/>
        <dbReference type="EC" id="2.1.1.14"/>
    </reaction>
</comment>
<keyword evidence="15" id="KW-1185">Reference proteome</keyword>
<feature type="domain" description="Cobalamin-independent methionine synthase MetE C-terminal/archaeal" evidence="12">
    <location>
        <begin position="495"/>
        <end position="817"/>
    </location>
</feature>
<reference evidence="15" key="1">
    <citation type="journal article" date="2019" name="Int. J. Syst. Evol. Microbiol.">
        <title>The Global Catalogue of Microorganisms (GCM) 10K type strain sequencing project: providing services to taxonomists for standard genome sequencing and annotation.</title>
        <authorList>
            <consortium name="The Broad Institute Genomics Platform"/>
            <consortium name="The Broad Institute Genome Sequencing Center for Infectious Disease"/>
            <person name="Wu L."/>
            <person name="Ma J."/>
        </authorList>
    </citation>
    <scope>NUCLEOTIDE SEQUENCE [LARGE SCALE GENOMIC DNA]</scope>
    <source>
        <strain evidence="15">CCM 8653</strain>
    </source>
</reference>
<feature type="binding site" evidence="11">
    <location>
        <begin position="584"/>
        <end position="585"/>
    </location>
    <ligand>
        <name>5-methyltetrahydropteroyltri-L-glutamate</name>
        <dbReference type="ChEBI" id="CHEBI:58207"/>
    </ligand>
</feature>
<feature type="binding site" evidence="11">
    <location>
        <position position="553"/>
    </location>
    <ligand>
        <name>L-homocysteine</name>
        <dbReference type="ChEBI" id="CHEBI:58199"/>
    </ligand>
</feature>
<keyword evidence="4 11" id="KW-0489">Methyltransferase</keyword>
<evidence type="ECO:0000259" key="12">
    <source>
        <dbReference type="Pfam" id="PF01717"/>
    </source>
</evidence>
<evidence type="ECO:0000256" key="11">
    <source>
        <dbReference type="HAMAP-Rule" id="MF_00172"/>
    </source>
</evidence>
<feature type="binding site" evidence="11">
    <location>
        <position position="710"/>
    </location>
    <ligand>
        <name>Zn(2+)</name>
        <dbReference type="ChEBI" id="CHEBI:29105"/>
        <note>catalytic</note>
    </ligand>
</feature>
<accession>A0ABQ2B8I6</accession>
<protein>
    <recommendedName>
        <fullName evidence="11">5-methyltetrahydropteroyltriglutamate--homocysteine methyltransferase</fullName>
        <ecNumber evidence="11">2.1.1.14</ecNumber>
    </recommendedName>
    <alternativeName>
        <fullName evidence="11">Cobalamin-independent methionine synthase</fullName>
    </alternativeName>
    <alternativeName>
        <fullName evidence="11">Methionine synthase, vitamin-B12 independent isozyme</fullName>
    </alternativeName>
</protein>
<organism evidence="14 15">
    <name type="scientific">Isoptericola cucumis</name>
    <dbReference type="NCBI Taxonomy" id="1776856"/>
    <lineage>
        <taxon>Bacteria</taxon>
        <taxon>Bacillati</taxon>
        <taxon>Actinomycetota</taxon>
        <taxon>Actinomycetes</taxon>
        <taxon>Micrococcales</taxon>
        <taxon>Promicromonosporaceae</taxon>
        <taxon>Isoptericola</taxon>
    </lineage>
</organism>
<evidence type="ECO:0000256" key="8">
    <source>
        <dbReference type="ARBA" id="ARBA00022737"/>
    </source>
</evidence>
<keyword evidence="9 11" id="KW-0862">Zinc</keyword>
<evidence type="ECO:0000256" key="4">
    <source>
        <dbReference type="ARBA" id="ARBA00022603"/>
    </source>
</evidence>
<sequence length="823" mass="87505">MTTDPTTTRRPAFPGGTILGYPRIGRRRELKKAVESFWSGRSDAVDLEIAAGTLRRDTVRRLAALGLDPDDGSVPGSFSYYDQVLDVVALLGAVPARFADLIDPDDGSLEPEGYFTVARGRGEDAPLEMTKWFDTNYHYLVPEISESTPISFADHRIVREYAEAKEAGVTTRPVLVGPVTFLALSKAADDAGEGFHPLDRLDDVVAAYAELLRALAAVGAPWVQLDEPVLVTDTGDLDPERLRAAVATAYRALATDLVPADPAQDDADGDTETEAERPAILVATPFGGLQAPGRPAGGPDDALALLAATDVEAIAIDLVRGAVPTGAGPGGTVPGLATKTLVAGVVDGHNVWRSDLAARLEVAESLRPLGAGAVTVGTSTSLLHVPHDVDDETFDDGPDAGRLALDPRLRDWLAFADQKVGEVTVLARAVAEGREAVAEALAASSAAAASRRAATGVVVPAVRDRLARLSDGDFARGAHDERVAAQRARLGLPALPTTTIGSFPQTTDIRTARAAWAKGELDDAAYTTAMRAEVERVVRLQEDLGLDVLVHGEPERNDMVQYFAEQLDGFATTALGWVQSYGSRCVRPPILWGDVSRPEAMTVEWSQYAQSLTDKPVKGMLTGPVTILAWSFVRDDQPLGDTANQVALALRDEVADLEAAGIGVVQVDEPALRELLPLRRADQDDYLRWSVGSFRLATAGAAAATQVHTHLCYSEFGEVVGAIDGLDADVTSLEAARSRMEIVPELADAGYSRGVGPGVYDIHSPRVPSTAEVTELLRLAVKSIDPSLVWVNPDCGLKTRGYAEVEPALRHLVAAAREVRAAI</sequence>
<evidence type="ECO:0000256" key="10">
    <source>
        <dbReference type="ARBA" id="ARBA00023167"/>
    </source>
</evidence>
<comment type="pathway">
    <text evidence="2 11">Amino-acid biosynthesis; L-methionine biosynthesis via de novo pathway; L-methionine from L-homocysteine (MetE route): step 1/1.</text>
</comment>
<feature type="binding site" evidence="11">
    <location>
        <position position="668"/>
    </location>
    <ligand>
        <name>L-homocysteine</name>
        <dbReference type="ChEBI" id="CHEBI:58199"/>
    </ligand>
</feature>
<feature type="binding site" evidence="11">
    <location>
        <begin position="500"/>
        <end position="502"/>
    </location>
    <ligand>
        <name>L-methionine</name>
        <dbReference type="ChEBI" id="CHEBI:57844"/>
    </ligand>
</feature>
<comment type="function">
    <text evidence="1 11">Catalyzes the transfer of a methyl group from 5-methyltetrahydrofolate to homocysteine resulting in methionine formation.</text>
</comment>
<feature type="binding site" evidence="11">
    <location>
        <begin position="500"/>
        <end position="502"/>
    </location>
    <ligand>
        <name>L-homocysteine</name>
        <dbReference type="ChEBI" id="CHEBI:58199"/>
    </ligand>
</feature>
<keyword evidence="6 11" id="KW-0808">Transferase</keyword>
<feature type="active site" description="Proton donor" evidence="11">
    <location>
        <position position="763"/>
    </location>
</feature>
<dbReference type="Pfam" id="PF01717">
    <property type="entry name" value="Meth_synt_2"/>
    <property type="match status" value="1"/>
</dbReference>
<comment type="caution">
    <text evidence="14">The sequence shown here is derived from an EMBL/GenBank/DDBJ whole genome shotgun (WGS) entry which is preliminary data.</text>
</comment>
<dbReference type="GO" id="GO:0008168">
    <property type="term" value="F:methyltransferase activity"/>
    <property type="evidence" value="ECO:0007669"/>
    <property type="project" value="UniProtKB-KW"/>
</dbReference>
<dbReference type="InterPro" id="IPR013215">
    <property type="entry name" value="Cbl-indep_Met_Synth_N"/>
</dbReference>
<gene>
    <name evidence="11 14" type="primary">metE</name>
    <name evidence="14" type="ORF">GCM10007368_31830</name>
</gene>
<dbReference type="CDD" id="cd03312">
    <property type="entry name" value="CIMS_N_terminal_like"/>
    <property type="match status" value="1"/>
</dbReference>
<dbReference type="Proteomes" id="UP000632535">
    <property type="component" value="Unassembled WGS sequence"/>
</dbReference>
<proteinExistence type="inferred from homology"/>
<evidence type="ECO:0000256" key="2">
    <source>
        <dbReference type="ARBA" id="ARBA00004681"/>
    </source>
</evidence>
<feature type="binding site" evidence="11">
    <location>
        <position position="795"/>
    </location>
    <ligand>
        <name>Zn(2+)</name>
        <dbReference type="ChEBI" id="CHEBI:29105"/>
        <note>catalytic</note>
    </ligand>
</feature>
<evidence type="ECO:0000256" key="3">
    <source>
        <dbReference type="ARBA" id="ARBA00009553"/>
    </source>
</evidence>
<dbReference type="GO" id="GO:0032259">
    <property type="term" value="P:methylation"/>
    <property type="evidence" value="ECO:0007669"/>
    <property type="project" value="UniProtKB-KW"/>
</dbReference>
<evidence type="ECO:0000256" key="5">
    <source>
        <dbReference type="ARBA" id="ARBA00022605"/>
    </source>
</evidence>
<evidence type="ECO:0000313" key="14">
    <source>
        <dbReference type="EMBL" id="GGI10557.1"/>
    </source>
</evidence>
<dbReference type="RefSeq" id="WP_188524693.1">
    <property type="nucleotide sequence ID" value="NZ_BMDG01000011.1"/>
</dbReference>
<dbReference type="CDD" id="cd03311">
    <property type="entry name" value="CIMS_C_terminal_like"/>
    <property type="match status" value="1"/>
</dbReference>
<feature type="binding site" evidence="11">
    <location>
        <position position="553"/>
    </location>
    <ligand>
        <name>L-methionine</name>
        <dbReference type="ChEBI" id="CHEBI:57844"/>
    </ligand>
</feature>
<dbReference type="SUPFAM" id="SSF51726">
    <property type="entry name" value="UROD/MetE-like"/>
    <property type="match status" value="2"/>
</dbReference>
<evidence type="ECO:0000256" key="9">
    <source>
        <dbReference type="ARBA" id="ARBA00022833"/>
    </source>
</evidence>
<evidence type="ECO:0000313" key="15">
    <source>
        <dbReference type="Proteomes" id="UP000632535"/>
    </source>
</evidence>
<evidence type="ECO:0000256" key="1">
    <source>
        <dbReference type="ARBA" id="ARBA00002777"/>
    </source>
</evidence>
<feature type="binding site" evidence="11">
    <location>
        <begin position="28"/>
        <end position="31"/>
    </location>
    <ligand>
        <name>5-methyltetrahydropteroyltri-L-glutamate</name>
        <dbReference type="ChEBI" id="CHEBI:58207"/>
    </ligand>
</feature>
<keyword evidence="10 11" id="KW-0486">Methionine biosynthesis</keyword>
<feature type="binding site" evidence="11">
    <location>
        <position position="668"/>
    </location>
    <ligand>
        <name>L-methionine</name>
        <dbReference type="ChEBI" id="CHEBI:57844"/>
    </ligand>
</feature>
<feature type="binding site" evidence="11">
    <location>
        <position position="131"/>
    </location>
    <ligand>
        <name>5-methyltetrahydropteroyltri-L-glutamate</name>
        <dbReference type="ChEBI" id="CHEBI:58207"/>
    </ligand>
</feature>
<name>A0ABQ2B8I6_9MICO</name>
<dbReference type="InterPro" id="IPR038071">
    <property type="entry name" value="UROD/MetE-like_sf"/>
</dbReference>
<comment type="similarity">
    <text evidence="3 11">Belongs to the vitamin-B12 independent methionine synthase family.</text>
</comment>
<evidence type="ECO:0000259" key="13">
    <source>
        <dbReference type="Pfam" id="PF08267"/>
    </source>
</evidence>
<dbReference type="EC" id="2.1.1.14" evidence="11"/>
<comment type="cofactor">
    <cofactor evidence="11">
        <name>Zn(2+)</name>
        <dbReference type="ChEBI" id="CHEBI:29105"/>
    </cofactor>
    <text evidence="11">Binds 1 zinc ion per subunit.</text>
</comment>
<feature type="binding site" evidence="11">
    <location>
        <position position="734"/>
    </location>
    <ligand>
        <name>Zn(2+)</name>
        <dbReference type="ChEBI" id="CHEBI:29105"/>
        <note>catalytic</note>
    </ligand>
</feature>
<keyword evidence="7 11" id="KW-0479">Metal-binding</keyword>
<dbReference type="InterPro" id="IPR006276">
    <property type="entry name" value="Cobalamin-indep_Met_synthase"/>
</dbReference>
<evidence type="ECO:0000256" key="6">
    <source>
        <dbReference type="ARBA" id="ARBA00022679"/>
    </source>
</evidence>
<feature type="binding site" evidence="11">
    <location>
        <position position="674"/>
    </location>
    <ligand>
        <name>5-methyltetrahydropteroyltri-L-glutamate</name>
        <dbReference type="ChEBI" id="CHEBI:58207"/>
    </ligand>
</feature>
<dbReference type="PANTHER" id="PTHR30519">
    <property type="entry name" value="5-METHYLTETRAHYDROPTEROYLTRIGLUTAMATE--HOMOCYSTEINE METHYLTRANSFERASE"/>
    <property type="match status" value="1"/>
</dbReference>
<dbReference type="NCBIfam" id="NF003556">
    <property type="entry name" value="PRK05222.1"/>
    <property type="match status" value="1"/>
</dbReference>
<dbReference type="HAMAP" id="MF_00172">
    <property type="entry name" value="Meth_synth"/>
    <property type="match status" value="1"/>
</dbReference>
<feature type="binding site" evidence="11">
    <location>
        <position position="712"/>
    </location>
    <ligand>
        <name>Zn(2+)</name>
        <dbReference type="ChEBI" id="CHEBI:29105"/>
        <note>catalytic</note>
    </ligand>
</feature>
<evidence type="ECO:0000256" key="7">
    <source>
        <dbReference type="ARBA" id="ARBA00022723"/>
    </source>
</evidence>
<keyword evidence="8 11" id="KW-0677">Repeat</keyword>
<feature type="domain" description="Cobalamin-independent methionine synthase MetE N-terminal" evidence="13">
    <location>
        <begin position="17"/>
        <end position="367"/>
    </location>
</feature>
<keyword evidence="5 11" id="KW-0028">Amino-acid biosynthesis</keyword>